<evidence type="ECO:0000313" key="3">
    <source>
        <dbReference type="Proteomes" id="UP000011274"/>
    </source>
</evidence>
<name>B2YG71_MHVB</name>
<feature type="transmembrane region" description="Helical" evidence="1">
    <location>
        <begin position="67"/>
        <end position="88"/>
    </location>
</feature>
<keyword evidence="1" id="KW-0472">Membrane</keyword>
<dbReference type="KEGG" id="vg:6295415"/>
<sequence>MTDSDTKNDDLEKKIKETFVGMDDSNVTIIAHYLNKYPKKWKSETFKDDVNKLLPEAFAYNMRPSNALMGAVIAVVVILLIAVIWWLVTKFVKRNNNNVIQDPTIVNPIFI</sequence>
<evidence type="ECO:0000313" key="2">
    <source>
        <dbReference type="EMBL" id="ACD03553.1"/>
    </source>
</evidence>
<dbReference type="EMBL" id="EU522111">
    <property type="protein sequence ID" value="ACD03553.1"/>
    <property type="molecule type" value="Genomic_DNA"/>
</dbReference>
<reference evidence="2 3" key="1">
    <citation type="journal article" date="2008" name="Virology">
        <title>Sequence analysis of a non-classified, non-occluded DNA virus that causes salivary gland hypertrophy of Musca domestica, MdSGHV.</title>
        <authorList>
            <person name="Garcia-Maruniak A."/>
            <person name="Maruniak J.E."/>
            <person name="Farmerie W."/>
            <person name="Boucias D.G."/>
        </authorList>
    </citation>
    <scope>NUCLEOTIDE SEQUENCE [LARGE SCALE GENOMIC DNA]</scope>
    <source>
        <strain evidence="3">Isolate Musca domestica/United States/Boucias/-</strain>
    </source>
</reference>
<keyword evidence="1" id="KW-0812">Transmembrane</keyword>
<protein>
    <submittedName>
        <fullName evidence="2">Uncharacterized protein</fullName>
    </submittedName>
</protein>
<organismHost>
    <name type="scientific">Musca domestica</name>
    <name type="common">House fly</name>
    <dbReference type="NCBI Taxonomy" id="7370"/>
</organismHost>
<accession>B2YG71</accession>
<proteinExistence type="predicted"/>
<gene>
    <name evidence="2" type="ORF">MdSGHV094</name>
</gene>
<dbReference type="RefSeq" id="YP_001883422.1">
    <property type="nucleotide sequence ID" value="NC_010671.1"/>
</dbReference>
<organism evidence="2 3">
    <name type="scientific">Musca hytrovirus</name>
    <name type="common">isolate Musca domestica/United States/Boucias/-</name>
    <name type="synonym">MHV</name>
    <dbReference type="NCBI Taxonomy" id="523909"/>
    <lineage>
        <taxon>Viruses</taxon>
        <taxon>Viruses incertae sedis</taxon>
        <taxon>Naldaviricetes</taxon>
        <taxon>Lefavirales</taxon>
        <taxon>Hytrosaviridae</taxon>
        <taxon>Muscavirus</taxon>
        <taxon>Muscavirus musdomesticae</taxon>
    </lineage>
</organism>
<evidence type="ECO:0000256" key="1">
    <source>
        <dbReference type="SAM" id="Phobius"/>
    </source>
</evidence>
<dbReference type="Proteomes" id="UP000011274">
    <property type="component" value="Segment"/>
</dbReference>
<dbReference type="GeneID" id="6295415"/>
<keyword evidence="3" id="KW-1185">Reference proteome</keyword>
<keyword evidence="1" id="KW-1133">Transmembrane helix</keyword>